<dbReference type="InterPro" id="IPR051692">
    <property type="entry name" value="OMP-like"/>
</dbReference>
<comment type="caution">
    <text evidence="7">The sequence shown here is derived from an EMBL/GenBank/DDBJ whole genome shotgun (WGS) entry which is preliminary data.</text>
</comment>
<gene>
    <name evidence="7" type="ORF">GCM10010923_13990</name>
</gene>
<comment type="subcellular location">
    <subcellularLocation>
        <location evidence="1">Membrane</location>
    </subcellularLocation>
</comment>
<feature type="signal peptide" evidence="5">
    <location>
        <begin position="1"/>
        <end position="18"/>
    </location>
</feature>
<protein>
    <recommendedName>
        <fullName evidence="6">Outer membrane protein beta-barrel domain-containing protein</fullName>
    </recommendedName>
</protein>
<dbReference type="RefSeq" id="WP_188642017.1">
    <property type="nucleotide sequence ID" value="NZ_BMID01000001.1"/>
</dbReference>
<evidence type="ECO:0000256" key="1">
    <source>
        <dbReference type="ARBA" id="ARBA00004370"/>
    </source>
</evidence>
<evidence type="ECO:0000256" key="5">
    <source>
        <dbReference type="SAM" id="SignalP"/>
    </source>
</evidence>
<proteinExistence type="inferred from homology"/>
<dbReference type="InterPro" id="IPR011250">
    <property type="entry name" value="OMP/PagP_B-barrel"/>
</dbReference>
<evidence type="ECO:0000256" key="4">
    <source>
        <dbReference type="ARBA" id="ARBA00038306"/>
    </source>
</evidence>
<evidence type="ECO:0000313" key="7">
    <source>
        <dbReference type="EMBL" id="GGA05404.1"/>
    </source>
</evidence>
<sequence>MKTTLLATAMFVGSLGFAAPALCQDAGAFTGPWVAATAGYDSFDADTEEDSEAEDGAVYGLAFGYDFNLGGLVVGVEGEVTESSVSATGTDILEEGDELTLSVGRDLYAGLRVGFPVSDKVMLFAKGGYSNQRISATYTLDDETVSESDTVNGFRLGAGVELDLGQPFARLEYRYSDYGSFSDTELETSRHQVMLTAGLRF</sequence>
<feature type="domain" description="Outer membrane protein beta-barrel" evidence="6">
    <location>
        <begin position="12"/>
        <end position="201"/>
    </location>
</feature>
<evidence type="ECO:0000259" key="6">
    <source>
        <dbReference type="Pfam" id="PF13505"/>
    </source>
</evidence>
<reference evidence="8" key="1">
    <citation type="journal article" date="2019" name="Int. J. Syst. Evol. Microbiol.">
        <title>The Global Catalogue of Microorganisms (GCM) 10K type strain sequencing project: providing services to taxonomists for standard genome sequencing and annotation.</title>
        <authorList>
            <consortium name="The Broad Institute Genomics Platform"/>
            <consortium name="The Broad Institute Genome Sequencing Center for Infectious Disease"/>
            <person name="Wu L."/>
            <person name="Ma J."/>
        </authorList>
    </citation>
    <scope>NUCLEOTIDE SEQUENCE [LARGE SCALE GENOMIC DNA]</scope>
    <source>
        <strain evidence="8">CGMCC 1.15297</strain>
    </source>
</reference>
<organism evidence="7 8">
    <name type="scientific">Blastomonas marina</name>
    <dbReference type="NCBI Taxonomy" id="1867408"/>
    <lineage>
        <taxon>Bacteria</taxon>
        <taxon>Pseudomonadati</taxon>
        <taxon>Pseudomonadota</taxon>
        <taxon>Alphaproteobacteria</taxon>
        <taxon>Sphingomonadales</taxon>
        <taxon>Sphingomonadaceae</taxon>
        <taxon>Blastomonas</taxon>
    </lineage>
</organism>
<comment type="similarity">
    <text evidence="4">Belongs to the Omp25/RopB family.</text>
</comment>
<evidence type="ECO:0000256" key="3">
    <source>
        <dbReference type="ARBA" id="ARBA00023136"/>
    </source>
</evidence>
<name>A0ABQ1FBX3_9SPHN</name>
<dbReference type="EMBL" id="BMID01000001">
    <property type="protein sequence ID" value="GGA05404.1"/>
    <property type="molecule type" value="Genomic_DNA"/>
</dbReference>
<dbReference type="Gene3D" id="2.40.160.20">
    <property type="match status" value="1"/>
</dbReference>
<feature type="chain" id="PRO_5047049293" description="Outer membrane protein beta-barrel domain-containing protein" evidence="5">
    <location>
        <begin position="19"/>
        <end position="201"/>
    </location>
</feature>
<dbReference type="Proteomes" id="UP000603317">
    <property type="component" value="Unassembled WGS sequence"/>
</dbReference>
<dbReference type="PANTHER" id="PTHR34001">
    <property type="entry name" value="BLL7405 PROTEIN"/>
    <property type="match status" value="1"/>
</dbReference>
<accession>A0ABQ1FBX3</accession>
<keyword evidence="8" id="KW-1185">Reference proteome</keyword>
<dbReference type="PANTHER" id="PTHR34001:SF3">
    <property type="entry name" value="BLL7405 PROTEIN"/>
    <property type="match status" value="1"/>
</dbReference>
<dbReference type="Pfam" id="PF13505">
    <property type="entry name" value="OMP_b-brl"/>
    <property type="match status" value="1"/>
</dbReference>
<evidence type="ECO:0000313" key="8">
    <source>
        <dbReference type="Proteomes" id="UP000603317"/>
    </source>
</evidence>
<evidence type="ECO:0000256" key="2">
    <source>
        <dbReference type="ARBA" id="ARBA00022729"/>
    </source>
</evidence>
<keyword evidence="3" id="KW-0472">Membrane</keyword>
<dbReference type="SUPFAM" id="SSF56925">
    <property type="entry name" value="OMPA-like"/>
    <property type="match status" value="1"/>
</dbReference>
<dbReference type="InterPro" id="IPR027385">
    <property type="entry name" value="Beta-barrel_OMP"/>
</dbReference>
<keyword evidence="2 5" id="KW-0732">Signal</keyword>